<name>Q2SS38_MYCCT</name>
<evidence type="ECO:0000256" key="3">
    <source>
        <dbReference type="SAM" id="SignalP"/>
    </source>
</evidence>
<dbReference type="InterPro" id="IPR004890">
    <property type="entry name" value="Lipoprotein_10_C"/>
</dbReference>
<dbReference type="RefSeq" id="WP_011387324.1">
    <property type="nucleotide sequence ID" value="NC_007633.1"/>
</dbReference>
<feature type="coiled-coil region" evidence="2">
    <location>
        <begin position="521"/>
        <end position="551"/>
    </location>
</feature>
<keyword evidence="2" id="KW-0175">Coiled coil</keyword>
<evidence type="ECO:0000313" key="5">
    <source>
        <dbReference type="EMBL" id="ABC01797.1"/>
    </source>
</evidence>
<proteinExistence type="inferred from homology"/>
<gene>
    <name evidence="5" type="ordered locus">MCAP_0451</name>
</gene>
<reference evidence="5 6" key="1">
    <citation type="submission" date="2005-09" db="EMBL/GenBank/DDBJ databases">
        <authorList>
            <person name="Glass J.I."/>
            <person name="Lartigue C."/>
            <person name="Pfannkoch C."/>
            <person name="Baden-Tillson H."/>
            <person name="Smith H.O."/>
            <person name="Venter J.C."/>
            <person name="Roske K."/>
            <person name="Wise K.S."/>
            <person name="Calcutt M.J."/>
            <person name="Nelson W.C."/>
            <person name="Nierman W.C."/>
        </authorList>
    </citation>
    <scope>NUCLEOTIDE SEQUENCE [LARGE SCALE GENOMIC DNA]</scope>
    <source>
        <strain evidence="6">California kid / ATCC 27343 / NCTC 10154</strain>
    </source>
</reference>
<keyword evidence="5" id="KW-0449">Lipoprotein</keyword>
<evidence type="ECO:0000313" key="6">
    <source>
        <dbReference type="Proteomes" id="UP000001928"/>
    </source>
</evidence>
<dbReference type="AlphaFoldDB" id="Q2SS38"/>
<dbReference type="PROSITE" id="PS51257">
    <property type="entry name" value="PROKAR_LIPOPROTEIN"/>
    <property type="match status" value="1"/>
</dbReference>
<keyword evidence="3" id="KW-0732">Signal</keyword>
<dbReference type="EMBL" id="CP000123">
    <property type="protein sequence ID" value="ABC01797.1"/>
    <property type="molecule type" value="Genomic_DNA"/>
</dbReference>
<dbReference type="InterPro" id="IPR054825">
    <property type="entry name" value="P68-like"/>
</dbReference>
<accession>Q2SS38</accession>
<dbReference type="HOGENOM" id="CLU_030256_0_0_14"/>
<dbReference type="Pfam" id="PF03202">
    <property type="entry name" value="Lipoprotein_10"/>
    <property type="match status" value="1"/>
</dbReference>
<sequence>MRKKLLGLSAMALTMTTPFVAIACSFKSDRVLFSLAQGSGWPLARSLKPLVQYYNNNFKNDKDFVPVKFSFADNKNKDPDVETHSIYTEFNLIKKVKEDMETGNIKALPNIILGAQSGAYIINQDQRLLDVSDQGINKDLFSSKIADLHSVLAGQTDTNKLYNIPFDNADTDSVHYNLKLMKKMFDLIEEGGGTVEHNIEIYKKAKESEDGKKGNEIPKKSIWYALKVKEKKNGTNNSSINGGSLKNIKVDAQTFQSIKKLRELAANFVDGVEIDKSKVTKDTLHGEVFSIDYQEDVFFKELHSKIENPVFELNKNNKDNKKNPSVKYNLVNDQTTKSEFKSLWGDWSKTIKRIEDKGDSALNKSVFQSIKFMANADKEWGSWNIFRFQSAFSLAASVGAHQNKITQLTRNHPYFKDDVLKDPDFDTNNAKEADVFMDSQITPLKENKNNNMSTNTANNQGIFHEGGSSIIPINVKNEKLNQGTKKFLKWVYTGKNKINKEEEENWLTLAKTSGYIMPLKSVVKETTVKKLEEIVKDLENKLKEKEDLSKDPRYFTLNMLRSSLLSLKSLVKLEENKVVAKAVATDDRTSEMTGHIAKALINQTNIDGKTDTNAETLISQFDQIVKK</sequence>
<evidence type="ECO:0000259" key="4">
    <source>
        <dbReference type="Pfam" id="PF03202"/>
    </source>
</evidence>
<feature type="chain" id="PRO_5004215882" evidence="3">
    <location>
        <begin position="24"/>
        <end position="627"/>
    </location>
</feature>
<dbReference type="GeneID" id="23778593"/>
<organism evidence="5 6">
    <name type="scientific">Mycoplasma capricolum subsp. capricolum (strain California kid / ATCC 27343 / NCTC 10154)</name>
    <dbReference type="NCBI Taxonomy" id="340047"/>
    <lineage>
        <taxon>Bacteria</taxon>
        <taxon>Bacillati</taxon>
        <taxon>Mycoplasmatota</taxon>
        <taxon>Mollicutes</taxon>
        <taxon>Mycoplasmataceae</taxon>
        <taxon>Mycoplasma</taxon>
    </lineage>
</organism>
<dbReference type="PhylomeDB" id="Q2SS38"/>
<feature type="signal peptide" evidence="3">
    <location>
        <begin position="1"/>
        <end position="23"/>
    </location>
</feature>
<feature type="domain" description="Mycoplasma lipoprotein C-terminal" evidence="4">
    <location>
        <begin position="467"/>
        <end position="530"/>
    </location>
</feature>
<evidence type="ECO:0000256" key="1">
    <source>
        <dbReference type="ARBA" id="ARBA00009031"/>
    </source>
</evidence>
<dbReference type="NCBIfam" id="NF045826">
    <property type="entry name" value="lipo_P68"/>
    <property type="match status" value="1"/>
</dbReference>
<comment type="similarity">
    <text evidence="1">Belongs to the MG185/MG260 family.</text>
</comment>
<protein>
    <submittedName>
        <fullName evidence="5">Lipoprotein, putative (LppB)</fullName>
    </submittedName>
</protein>
<dbReference type="Proteomes" id="UP000001928">
    <property type="component" value="Chromosome"/>
</dbReference>
<evidence type="ECO:0000256" key="2">
    <source>
        <dbReference type="SAM" id="Coils"/>
    </source>
</evidence>
<dbReference type="KEGG" id="mcp:MCAP_0451"/>